<organism evidence="7 8">
    <name type="scientific">Tropilaelaps mercedesae</name>
    <dbReference type="NCBI Taxonomy" id="418985"/>
    <lineage>
        <taxon>Eukaryota</taxon>
        <taxon>Metazoa</taxon>
        <taxon>Ecdysozoa</taxon>
        <taxon>Arthropoda</taxon>
        <taxon>Chelicerata</taxon>
        <taxon>Arachnida</taxon>
        <taxon>Acari</taxon>
        <taxon>Parasitiformes</taxon>
        <taxon>Mesostigmata</taxon>
        <taxon>Gamasina</taxon>
        <taxon>Dermanyssoidea</taxon>
        <taxon>Laelapidae</taxon>
        <taxon>Tropilaelaps</taxon>
    </lineage>
</organism>
<keyword evidence="1" id="KW-0723">Serine/threonine-protein kinase</keyword>
<dbReference type="InterPro" id="IPR000719">
    <property type="entry name" value="Prot_kinase_dom"/>
</dbReference>
<evidence type="ECO:0000256" key="4">
    <source>
        <dbReference type="ARBA" id="ARBA00022777"/>
    </source>
</evidence>
<dbReference type="PROSITE" id="PS00108">
    <property type="entry name" value="PROTEIN_KINASE_ST"/>
    <property type="match status" value="1"/>
</dbReference>
<proteinExistence type="predicted"/>
<dbReference type="Pfam" id="PF00069">
    <property type="entry name" value="Pkinase"/>
    <property type="match status" value="1"/>
</dbReference>
<evidence type="ECO:0000313" key="7">
    <source>
        <dbReference type="EMBL" id="OQR72598.1"/>
    </source>
</evidence>
<dbReference type="STRING" id="418985.A0A1V9XGU2"/>
<gene>
    <name evidence="7" type="ORF">BIW11_10282</name>
</gene>
<evidence type="ECO:0000256" key="5">
    <source>
        <dbReference type="ARBA" id="ARBA00022840"/>
    </source>
</evidence>
<dbReference type="PROSITE" id="PS50011">
    <property type="entry name" value="PROTEIN_KINASE_DOM"/>
    <property type="match status" value="1"/>
</dbReference>
<dbReference type="SMART" id="SM00220">
    <property type="entry name" value="S_TKc"/>
    <property type="match status" value="1"/>
</dbReference>
<keyword evidence="4 7" id="KW-0418">Kinase</keyword>
<dbReference type="PANTHER" id="PTHR24351">
    <property type="entry name" value="RIBOSOMAL PROTEIN S6 KINASE"/>
    <property type="match status" value="1"/>
</dbReference>
<keyword evidence="3" id="KW-0547">Nucleotide-binding</keyword>
<evidence type="ECO:0000256" key="2">
    <source>
        <dbReference type="ARBA" id="ARBA00022679"/>
    </source>
</evidence>
<dbReference type="Gene3D" id="3.30.200.20">
    <property type="entry name" value="Phosphorylase Kinase, domain 1"/>
    <property type="match status" value="1"/>
</dbReference>
<dbReference type="AlphaFoldDB" id="A0A1V9XGU2"/>
<sequence length="500" mass="57095">NRNLAYDHIREGIENLFYLHDFFYVQDKRNPRIAIHLASMLSELLTVIEEIGPMLEALSKQKPTNWARVRDLLSTNQDVQSDVSTDIMFMIPPMESITPARLLGAGGFGSVYKATIFNERITCTVKLVPLTKFKMPKHACADKVVASITNNRFLVKYYATCATQEAFLTIMEYVRGIDLHRLIKVSLCTSARLLYLLQGNKGIAHEVCQLLLAQLGEAVQHLHKRGCIHRDIKPSNMMVMPGCQVKLIDFDTVKVCIANFLPRNSKFFGERSAREFTDRETAGTVPFFAPEVLTGSGYGRALDWWAVGITAFNLAFGMVPFKGNKKDKEFRDKVNQSSIPYPKGVHISHSFRSLIDSLLEKRAAKRMCSVLHEEWQMHPFFGDLDWDELRLGTIYLDLPAITEEMEFDRETQMWSPKPPKPFEKCLLELERQQDSDVQSALYTYTSSGFQRCLDLYKANRPVCEEDICDLVEDIPQKSSEHYRFDNLTTKNTESVSSIVS</sequence>
<dbReference type="GO" id="GO:0004674">
    <property type="term" value="F:protein serine/threonine kinase activity"/>
    <property type="evidence" value="ECO:0007669"/>
    <property type="project" value="UniProtKB-KW"/>
</dbReference>
<keyword evidence="5" id="KW-0067">ATP-binding</keyword>
<dbReference type="InterPro" id="IPR011009">
    <property type="entry name" value="Kinase-like_dom_sf"/>
</dbReference>
<dbReference type="InParanoid" id="A0A1V9XGU2"/>
<keyword evidence="2" id="KW-0808">Transferase</keyword>
<feature type="domain" description="Protein kinase" evidence="6">
    <location>
        <begin position="97"/>
        <end position="381"/>
    </location>
</feature>
<dbReference type="Proteomes" id="UP000192247">
    <property type="component" value="Unassembled WGS sequence"/>
</dbReference>
<feature type="non-terminal residue" evidence="7">
    <location>
        <position position="1"/>
    </location>
</feature>
<evidence type="ECO:0000259" key="6">
    <source>
        <dbReference type="PROSITE" id="PS50011"/>
    </source>
</evidence>
<evidence type="ECO:0000313" key="8">
    <source>
        <dbReference type="Proteomes" id="UP000192247"/>
    </source>
</evidence>
<evidence type="ECO:0000256" key="3">
    <source>
        <dbReference type="ARBA" id="ARBA00022741"/>
    </source>
</evidence>
<dbReference type="GO" id="GO:0005524">
    <property type="term" value="F:ATP binding"/>
    <property type="evidence" value="ECO:0007669"/>
    <property type="project" value="UniProtKB-KW"/>
</dbReference>
<reference evidence="7 8" key="1">
    <citation type="journal article" date="2017" name="Gigascience">
        <title>Draft genome of the honey bee ectoparasitic mite, Tropilaelaps mercedesae, is shaped by the parasitic life history.</title>
        <authorList>
            <person name="Dong X."/>
            <person name="Armstrong S.D."/>
            <person name="Xia D."/>
            <person name="Makepeace B.L."/>
            <person name="Darby A.C."/>
            <person name="Kadowaki T."/>
        </authorList>
    </citation>
    <scope>NUCLEOTIDE SEQUENCE [LARGE SCALE GENOMIC DNA]</scope>
    <source>
        <strain evidence="7">Wuxi-XJTLU</strain>
    </source>
</reference>
<accession>A0A1V9XGU2</accession>
<comment type="caution">
    <text evidence="7">The sequence shown here is derived from an EMBL/GenBank/DDBJ whole genome shotgun (WGS) entry which is preliminary data.</text>
</comment>
<dbReference type="Gene3D" id="1.10.510.10">
    <property type="entry name" value="Transferase(Phosphotransferase) domain 1"/>
    <property type="match status" value="1"/>
</dbReference>
<name>A0A1V9XGU2_9ACAR</name>
<keyword evidence="8" id="KW-1185">Reference proteome</keyword>
<evidence type="ECO:0000256" key="1">
    <source>
        <dbReference type="ARBA" id="ARBA00022527"/>
    </source>
</evidence>
<protein>
    <submittedName>
        <fullName evidence="7">Microtubule-associated serine/threonine-protein kinase 3-like</fullName>
    </submittedName>
</protein>
<dbReference type="EMBL" id="MNPL01011447">
    <property type="protein sequence ID" value="OQR72598.1"/>
    <property type="molecule type" value="Genomic_DNA"/>
</dbReference>
<dbReference type="OrthoDB" id="248923at2759"/>
<dbReference type="SUPFAM" id="SSF56112">
    <property type="entry name" value="Protein kinase-like (PK-like)"/>
    <property type="match status" value="1"/>
</dbReference>
<dbReference type="InterPro" id="IPR008271">
    <property type="entry name" value="Ser/Thr_kinase_AS"/>
</dbReference>